<evidence type="ECO:0000313" key="6">
    <source>
        <dbReference type="Proteomes" id="UP000243217"/>
    </source>
</evidence>
<evidence type="ECO:0000259" key="4">
    <source>
        <dbReference type="Pfam" id="PF20147"/>
    </source>
</evidence>
<feature type="domain" description="Crinkler effector protein N-terminal" evidence="4">
    <location>
        <begin position="2"/>
        <end position="104"/>
    </location>
</feature>
<dbReference type="GO" id="GO:0043657">
    <property type="term" value="C:host cell"/>
    <property type="evidence" value="ECO:0007669"/>
    <property type="project" value="UniProtKB-SubCell"/>
</dbReference>
<keyword evidence="6" id="KW-1185">Reference proteome</keyword>
<dbReference type="CDD" id="cd17039">
    <property type="entry name" value="Ubl_ubiquitin_like"/>
    <property type="match status" value="1"/>
</dbReference>
<dbReference type="InterPro" id="IPR045379">
    <property type="entry name" value="Crinkler_N"/>
</dbReference>
<gene>
    <name evidence="5" type="ORF">THRCLA_22817</name>
</gene>
<sequence length="419" mass="47580">MLKLFCVVVGEGRPFSIKIAEDETVDDLKKKIKEEKMYQFPADELQLYMALKGLSRDEAEVTTLNEDEKVPGCIKMDELLQIQNDHHFGMNFQPKEGKIYVLVVVPREMPAIGKRSNEELGDLFDERLNKFFKDRDEKKVCVFVVGHEFGEEASNPQKDGLGPQRYPWIVGQEEQRAKYMAYLETHLMSQLDEEVFSLVDIANDKSVLDTEDARLPFRINGTADVLLSKSKNTDVVPMAGLCIVIELKKQVEKKHTHQAIGQLMCASIKAPLGCYPMSLLTDLNGTWHFCYFSDKNVLTQAAIVDQPERAIFPLSYFPVPFKKMRVDDFLLRPVDGHAAELMENYELMADELEPEFLMARRMEFDHDVEVQGEAGAEVVNQDKAVDEATCEAVDETSRFDHDVEVQGEAGAEVVNQDKA</sequence>
<evidence type="ECO:0000256" key="1">
    <source>
        <dbReference type="ARBA" id="ARBA00004340"/>
    </source>
</evidence>
<protein>
    <submittedName>
        <fullName evidence="5">Crinkler (CRN) family protein</fullName>
    </submittedName>
</protein>
<evidence type="ECO:0000256" key="3">
    <source>
        <dbReference type="ARBA" id="ARBA00022525"/>
    </source>
</evidence>
<name>A0A1V9YSH4_9STRA</name>
<reference evidence="5 6" key="1">
    <citation type="journal article" date="2014" name="Genome Biol. Evol.">
        <title>The secreted proteins of Achlya hypogyna and Thraustotheca clavata identify the ancestral oomycete secretome and reveal gene acquisitions by horizontal gene transfer.</title>
        <authorList>
            <person name="Misner I."/>
            <person name="Blouin N."/>
            <person name="Leonard G."/>
            <person name="Richards T.A."/>
            <person name="Lane C.E."/>
        </authorList>
    </citation>
    <scope>NUCLEOTIDE SEQUENCE [LARGE SCALE GENOMIC DNA]</scope>
    <source>
        <strain evidence="5 6">ATCC 34112</strain>
    </source>
</reference>
<feature type="non-terminal residue" evidence="5">
    <location>
        <position position="419"/>
    </location>
</feature>
<dbReference type="EMBL" id="JNBS01003067">
    <property type="protein sequence ID" value="OQR88676.1"/>
    <property type="molecule type" value="Genomic_DNA"/>
</dbReference>
<organism evidence="5 6">
    <name type="scientific">Thraustotheca clavata</name>
    <dbReference type="NCBI Taxonomy" id="74557"/>
    <lineage>
        <taxon>Eukaryota</taxon>
        <taxon>Sar</taxon>
        <taxon>Stramenopiles</taxon>
        <taxon>Oomycota</taxon>
        <taxon>Saprolegniomycetes</taxon>
        <taxon>Saprolegniales</taxon>
        <taxon>Achlyaceae</taxon>
        <taxon>Thraustotheca</taxon>
    </lineage>
</organism>
<comment type="subcellular location">
    <subcellularLocation>
        <location evidence="1">Host cell</location>
    </subcellularLocation>
    <subcellularLocation>
        <location evidence="2">Secreted</location>
    </subcellularLocation>
</comment>
<dbReference type="Proteomes" id="UP000243217">
    <property type="component" value="Unassembled WGS sequence"/>
</dbReference>
<comment type="caution">
    <text evidence="5">The sequence shown here is derived from an EMBL/GenBank/DDBJ whole genome shotgun (WGS) entry which is preliminary data.</text>
</comment>
<dbReference type="AlphaFoldDB" id="A0A1V9YSH4"/>
<accession>A0A1V9YSH4</accession>
<dbReference type="GO" id="GO:0005576">
    <property type="term" value="C:extracellular region"/>
    <property type="evidence" value="ECO:0007669"/>
    <property type="project" value="UniProtKB-SubCell"/>
</dbReference>
<evidence type="ECO:0000313" key="5">
    <source>
        <dbReference type="EMBL" id="OQR88676.1"/>
    </source>
</evidence>
<dbReference type="Pfam" id="PF20147">
    <property type="entry name" value="Crinkler"/>
    <property type="match status" value="1"/>
</dbReference>
<proteinExistence type="predicted"/>
<evidence type="ECO:0000256" key="2">
    <source>
        <dbReference type="ARBA" id="ARBA00004613"/>
    </source>
</evidence>
<keyword evidence="3" id="KW-0964">Secreted</keyword>
<dbReference type="OrthoDB" id="127907at2759"/>